<dbReference type="InterPro" id="IPR002293">
    <property type="entry name" value="AA/rel_permease1"/>
</dbReference>
<feature type="transmembrane region" description="Helical" evidence="5">
    <location>
        <begin position="39"/>
        <end position="62"/>
    </location>
</feature>
<dbReference type="RefSeq" id="WP_021660540.1">
    <property type="nucleotide sequence ID" value="NZ_FQVY01000002.1"/>
</dbReference>
<gene>
    <name evidence="6" type="ORF">SAMN05444424_1612</name>
</gene>
<feature type="transmembrane region" description="Helical" evidence="5">
    <location>
        <begin position="391"/>
        <end position="411"/>
    </location>
</feature>
<accession>A0AAQ1MDC2</accession>
<dbReference type="Proteomes" id="UP000184089">
    <property type="component" value="Unassembled WGS sequence"/>
</dbReference>
<feature type="transmembrane region" description="Helical" evidence="5">
    <location>
        <begin position="365"/>
        <end position="384"/>
    </location>
</feature>
<feature type="transmembrane region" description="Helical" evidence="5">
    <location>
        <begin position="227"/>
        <end position="246"/>
    </location>
</feature>
<dbReference type="AlphaFoldDB" id="A0AAQ1MDC2"/>
<evidence type="ECO:0000256" key="2">
    <source>
        <dbReference type="ARBA" id="ARBA00022692"/>
    </source>
</evidence>
<protein>
    <submittedName>
        <fullName evidence="6">Basic amino acid/polyamine antiporter, APA family</fullName>
    </submittedName>
</protein>
<evidence type="ECO:0000256" key="5">
    <source>
        <dbReference type="SAM" id="Phobius"/>
    </source>
</evidence>
<feature type="transmembrane region" description="Helical" evidence="5">
    <location>
        <begin position="194"/>
        <end position="215"/>
    </location>
</feature>
<evidence type="ECO:0000256" key="1">
    <source>
        <dbReference type="ARBA" id="ARBA00004141"/>
    </source>
</evidence>
<name>A0AAQ1MDC2_9FIRM</name>
<feature type="transmembrane region" description="Helical" evidence="5">
    <location>
        <begin position="417"/>
        <end position="437"/>
    </location>
</feature>
<evidence type="ECO:0000313" key="6">
    <source>
        <dbReference type="EMBL" id="SHG13728.1"/>
    </source>
</evidence>
<dbReference type="PANTHER" id="PTHR11785:SF512">
    <property type="entry name" value="SOBREMESA, ISOFORM B"/>
    <property type="match status" value="1"/>
</dbReference>
<feature type="transmembrane region" description="Helical" evidence="5">
    <location>
        <begin position="7"/>
        <end position="27"/>
    </location>
</feature>
<sequence length="448" mass="47293">MELKPKYGLFTAFTMIVGIVIGSGIFFKADDILTLTGGNIALGALAFAVAAIAIVFGGLAFAQLASLTDSPGGLVAYAQEFGNRRLACAAGWFQTFFYYPSLISVVSSVVGVYLALLFGQSWSLGTQVLVGGCFLLLCYLYNTLSPKFGGAFQRLSSVVKLIPLLLFAAVGMLFGDPTSIVPPQTGSAFAALGWTAALAPIAFSFDGWIVATSIAHEVRDAKRNLRIALIAAPLLVLAIYLLYFVGVSCYLGPERVMALGDAHIDVMAGNLLGPWGAKAVLVFVLISVMGTVNGLVMGSIRMPHALALRGMVPGAATLERVNARLDIPVPSAILSFATSALWLGLHYWSQRGGWLPNADLSECTVAFSYLFYMAVYFLLIRLFFRGKAGGWVSGVLIPLLATLGGLLILAGGTHNPLFWPGAAVVTAVLAAAVWRYGGPVPQEGGIRP</sequence>
<feature type="transmembrane region" description="Helical" evidence="5">
    <location>
        <begin position="327"/>
        <end position="345"/>
    </location>
</feature>
<dbReference type="PIRSF" id="PIRSF006060">
    <property type="entry name" value="AA_transporter"/>
    <property type="match status" value="1"/>
</dbReference>
<feature type="transmembrane region" description="Helical" evidence="5">
    <location>
        <begin position="155"/>
        <end position="174"/>
    </location>
</feature>
<feature type="transmembrane region" description="Helical" evidence="5">
    <location>
        <begin position="275"/>
        <end position="296"/>
    </location>
</feature>
<keyword evidence="4 5" id="KW-0472">Membrane</keyword>
<dbReference type="Gene3D" id="1.20.1740.10">
    <property type="entry name" value="Amino acid/polyamine transporter I"/>
    <property type="match status" value="1"/>
</dbReference>
<organism evidence="6 7">
    <name type="scientific">Bittarella massiliensis</name>
    <name type="common">ex Durand et al. 2017</name>
    <dbReference type="NCBI Taxonomy" id="1720313"/>
    <lineage>
        <taxon>Bacteria</taxon>
        <taxon>Bacillati</taxon>
        <taxon>Bacillota</taxon>
        <taxon>Clostridia</taxon>
        <taxon>Eubacteriales</taxon>
        <taxon>Oscillospiraceae</taxon>
        <taxon>Bittarella (ex Durand et al. 2017)</taxon>
    </lineage>
</organism>
<dbReference type="GO" id="GO:0016020">
    <property type="term" value="C:membrane"/>
    <property type="evidence" value="ECO:0007669"/>
    <property type="project" value="UniProtKB-SubCell"/>
</dbReference>
<feature type="transmembrane region" description="Helical" evidence="5">
    <location>
        <begin position="124"/>
        <end position="143"/>
    </location>
</feature>
<reference evidence="7" key="1">
    <citation type="submission" date="2016-11" db="EMBL/GenBank/DDBJ databases">
        <authorList>
            <person name="Jaros S."/>
            <person name="Januszkiewicz K."/>
            <person name="Wedrychowicz H."/>
        </authorList>
    </citation>
    <scope>NUCLEOTIDE SEQUENCE [LARGE SCALE GENOMIC DNA]</scope>
    <source>
        <strain evidence="7">DSM 4029</strain>
    </source>
</reference>
<keyword evidence="2 5" id="KW-0812">Transmembrane</keyword>
<comment type="caution">
    <text evidence="6">The sequence shown here is derived from an EMBL/GenBank/DDBJ whole genome shotgun (WGS) entry which is preliminary data.</text>
</comment>
<comment type="subcellular location">
    <subcellularLocation>
        <location evidence="1">Membrane</location>
        <topology evidence="1">Multi-pass membrane protein</topology>
    </subcellularLocation>
</comment>
<dbReference type="InterPro" id="IPR050598">
    <property type="entry name" value="AminoAcid_Transporter"/>
</dbReference>
<dbReference type="Pfam" id="PF13520">
    <property type="entry name" value="AA_permease_2"/>
    <property type="match status" value="1"/>
</dbReference>
<feature type="transmembrane region" description="Helical" evidence="5">
    <location>
        <begin position="96"/>
        <end position="118"/>
    </location>
</feature>
<evidence type="ECO:0000256" key="4">
    <source>
        <dbReference type="ARBA" id="ARBA00023136"/>
    </source>
</evidence>
<proteinExistence type="predicted"/>
<dbReference type="PANTHER" id="PTHR11785">
    <property type="entry name" value="AMINO ACID TRANSPORTER"/>
    <property type="match status" value="1"/>
</dbReference>
<keyword evidence="3 5" id="KW-1133">Transmembrane helix</keyword>
<evidence type="ECO:0000256" key="3">
    <source>
        <dbReference type="ARBA" id="ARBA00022989"/>
    </source>
</evidence>
<dbReference type="EMBL" id="FQVY01000002">
    <property type="protein sequence ID" value="SHG13728.1"/>
    <property type="molecule type" value="Genomic_DNA"/>
</dbReference>
<evidence type="ECO:0000313" key="7">
    <source>
        <dbReference type="Proteomes" id="UP000184089"/>
    </source>
</evidence>
<dbReference type="GO" id="GO:0015179">
    <property type="term" value="F:L-amino acid transmembrane transporter activity"/>
    <property type="evidence" value="ECO:0007669"/>
    <property type="project" value="TreeGrafter"/>
</dbReference>